<feature type="region of interest" description="Disordered" evidence="9">
    <location>
        <begin position="245"/>
        <end position="309"/>
    </location>
</feature>
<evidence type="ECO:0000256" key="5">
    <source>
        <dbReference type="ARBA" id="ARBA00023163"/>
    </source>
</evidence>
<comment type="caution">
    <text evidence="10">The sequence shown here is derived from an EMBL/GenBank/DDBJ whole genome shotgun (WGS) entry which is preliminary data.</text>
</comment>
<evidence type="ECO:0000313" key="10">
    <source>
        <dbReference type="EMBL" id="KAF2445395.1"/>
    </source>
</evidence>
<dbReference type="GO" id="GO:0003712">
    <property type="term" value="F:transcription coregulator activity"/>
    <property type="evidence" value="ECO:0007669"/>
    <property type="project" value="InterPro"/>
</dbReference>
<dbReference type="Pfam" id="PF10018">
    <property type="entry name" value="Med4"/>
    <property type="match status" value="1"/>
</dbReference>
<keyword evidence="6 8" id="KW-0539">Nucleus</keyword>
<feature type="compositionally biased region" description="Low complexity" evidence="9">
    <location>
        <begin position="152"/>
        <end position="174"/>
    </location>
</feature>
<reference evidence="10" key="1">
    <citation type="journal article" date="2020" name="Stud. Mycol.">
        <title>101 Dothideomycetes genomes: a test case for predicting lifestyles and emergence of pathogens.</title>
        <authorList>
            <person name="Haridas S."/>
            <person name="Albert R."/>
            <person name="Binder M."/>
            <person name="Bloem J."/>
            <person name="Labutti K."/>
            <person name="Salamov A."/>
            <person name="Andreopoulos B."/>
            <person name="Baker S."/>
            <person name="Barry K."/>
            <person name="Bills G."/>
            <person name="Bluhm B."/>
            <person name="Cannon C."/>
            <person name="Castanera R."/>
            <person name="Culley D."/>
            <person name="Daum C."/>
            <person name="Ezra D."/>
            <person name="Gonzalez J."/>
            <person name="Henrissat B."/>
            <person name="Kuo A."/>
            <person name="Liang C."/>
            <person name="Lipzen A."/>
            <person name="Lutzoni F."/>
            <person name="Magnuson J."/>
            <person name="Mondo S."/>
            <person name="Nolan M."/>
            <person name="Ohm R."/>
            <person name="Pangilinan J."/>
            <person name="Park H.-J."/>
            <person name="Ramirez L."/>
            <person name="Alfaro M."/>
            <person name="Sun H."/>
            <person name="Tritt A."/>
            <person name="Yoshinaga Y."/>
            <person name="Zwiers L.-H."/>
            <person name="Turgeon B."/>
            <person name="Goodwin S."/>
            <person name="Spatafora J."/>
            <person name="Crous P."/>
            <person name="Grigoriev I."/>
        </authorList>
    </citation>
    <scope>NUCLEOTIDE SEQUENCE</scope>
    <source>
        <strain evidence="10">CBS 690.94</strain>
    </source>
</reference>
<sequence length="309" mass="33409">MDVTLDAVFSRVETAFTTLVDSIAAYNPSLQAAGDLIAADDELARGIDKLAQHRENSARIHALRAEREVLEEQFKSSVAALADLRRDLLATPVTKFPGHLRPVPFDELLQYAKNIAQSTVPPTYREALPAKQLEDKPTATEDGPSSAVPSNAAGTPAQQPAQEAAQDAAEGQAQDGEEQAITEEEAEWLKKLKASGFAWFPWPDEEKIRRGNLMQIQHVLDRGRDPMSEDLTKLGEDEKDRIAAEAAAAQAHSEAQAAQAQVQAQAQAAAQAAGAEQRQPHALPPKPAEKPQQFAGFDHLDSDDDDGDS</sequence>
<evidence type="ECO:0000313" key="11">
    <source>
        <dbReference type="Proteomes" id="UP000799764"/>
    </source>
</evidence>
<evidence type="ECO:0000256" key="2">
    <source>
        <dbReference type="ARBA" id="ARBA00009626"/>
    </source>
</evidence>
<dbReference type="GO" id="GO:0016592">
    <property type="term" value="C:mediator complex"/>
    <property type="evidence" value="ECO:0007669"/>
    <property type="project" value="InterPro"/>
</dbReference>
<evidence type="ECO:0000256" key="9">
    <source>
        <dbReference type="SAM" id="MobiDB-lite"/>
    </source>
</evidence>
<comment type="function">
    <text evidence="8">Component of the Mediator complex, a coactivator involved in the regulated transcription of nearly all RNA polymerase II-dependent genes. Mediator functions as a bridge to convey information from gene-specific regulatory proteins to the basal RNA polymerase II transcription machinery. Mediator is recruited to promoters by direct interactions with regulatory proteins and serves as a scaffold for the assembly of a functional preinitiation complex with RNA polymerase II and the general transcription factors.</text>
</comment>
<organism evidence="10 11">
    <name type="scientific">Karstenula rhodostoma CBS 690.94</name>
    <dbReference type="NCBI Taxonomy" id="1392251"/>
    <lineage>
        <taxon>Eukaryota</taxon>
        <taxon>Fungi</taxon>
        <taxon>Dikarya</taxon>
        <taxon>Ascomycota</taxon>
        <taxon>Pezizomycotina</taxon>
        <taxon>Dothideomycetes</taxon>
        <taxon>Pleosporomycetidae</taxon>
        <taxon>Pleosporales</taxon>
        <taxon>Massarineae</taxon>
        <taxon>Didymosphaeriaceae</taxon>
        <taxon>Karstenula</taxon>
    </lineage>
</organism>
<dbReference type="GO" id="GO:0006357">
    <property type="term" value="P:regulation of transcription by RNA polymerase II"/>
    <property type="evidence" value="ECO:0007669"/>
    <property type="project" value="InterPro"/>
</dbReference>
<proteinExistence type="inferred from homology"/>
<protein>
    <recommendedName>
        <fullName evidence="3 8">Mediator of RNA polymerase II transcription subunit 4</fullName>
    </recommendedName>
    <alternativeName>
        <fullName evidence="7 8">Mediator complex subunit 4</fullName>
    </alternativeName>
</protein>
<keyword evidence="5 8" id="KW-0804">Transcription</keyword>
<evidence type="ECO:0000256" key="1">
    <source>
        <dbReference type="ARBA" id="ARBA00004123"/>
    </source>
</evidence>
<comment type="subunit">
    <text evidence="8">Component of the Mediator complex.</text>
</comment>
<comment type="similarity">
    <text evidence="2 8">Belongs to the Mediator complex subunit 4 family.</text>
</comment>
<feature type="compositionally biased region" description="Low complexity" evidence="9">
    <location>
        <begin position="245"/>
        <end position="277"/>
    </location>
</feature>
<evidence type="ECO:0000256" key="8">
    <source>
        <dbReference type="RuleBase" id="RU364141"/>
    </source>
</evidence>
<name>A0A9P4PJX1_9PLEO</name>
<dbReference type="Proteomes" id="UP000799764">
    <property type="component" value="Unassembled WGS sequence"/>
</dbReference>
<dbReference type="EMBL" id="MU001499">
    <property type="protein sequence ID" value="KAF2445395.1"/>
    <property type="molecule type" value="Genomic_DNA"/>
</dbReference>
<gene>
    <name evidence="8" type="primary">MED4</name>
    <name evidence="10" type="ORF">P171DRAFT_385908</name>
</gene>
<keyword evidence="8" id="KW-0010">Activator</keyword>
<evidence type="ECO:0000256" key="7">
    <source>
        <dbReference type="ARBA" id="ARBA00031257"/>
    </source>
</evidence>
<evidence type="ECO:0000256" key="4">
    <source>
        <dbReference type="ARBA" id="ARBA00023015"/>
    </source>
</evidence>
<accession>A0A9P4PJX1</accession>
<keyword evidence="4 8" id="KW-0805">Transcription regulation</keyword>
<comment type="subcellular location">
    <subcellularLocation>
        <location evidence="1 8">Nucleus</location>
    </subcellularLocation>
</comment>
<keyword evidence="11" id="KW-1185">Reference proteome</keyword>
<evidence type="ECO:0000256" key="6">
    <source>
        <dbReference type="ARBA" id="ARBA00023242"/>
    </source>
</evidence>
<feature type="region of interest" description="Disordered" evidence="9">
    <location>
        <begin position="134"/>
        <end position="181"/>
    </location>
</feature>
<dbReference type="OrthoDB" id="1929813at2759"/>
<dbReference type="InterPro" id="IPR019258">
    <property type="entry name" value="Mediator_Med4"/>
</dbReference>
<dbReference type="AlphaFoldDB" id="A0A9P4PJX1"/>
<evidence type="ECO:0000256" key="3">
    <source>
        <dbReference type="ARBA" id="ARBA00020629"/>
    </source>
</evidence>